<sequence length="41" mass="4686">MYTFEMLKRGRGHLRFTKPTENSFNKAKVISSQPRGGETKG</sequence>
<organism evidence="2 3">
    <name type="scientific">Ignicoccus pacificus DSM 13166</name>
    <dbReference type="NCBI Taxonomy" id="940294"/>
    <lineage>
        <taxon>Archaea</taxon>
        <taxon>Thermoproteota</taxon>
        <taxon>Thermoprotei</taxon>
        <taxon>Desulfurococcales</taxon>
        <taxon>Desulfurococcaceae</taxon>
        <taxon>Ignicoccus</taxon>
    </lineage>
</organism>
<evidence type="ECO:0000313" key="2">
    <source>
        <dbReference type="EMBL" id="UXD22258.1"/>
    </source>
</evidence>
<protein>
    <submittedName>
        <fullName evidence="2">Uncharacterized protein</fullName>
    </submittedName>
</protein>
<name>A0A977KBV1_9CREN</name>
<dbReference type="KEGG" id="ipc:IPA_02985"/>
<feature type="compositionally biased region" description="Polar residues" evidence="1">
    <location>
        <begin position="19"/>
        <end position="34"/>
    </location>
</feature>
<accession>A0A977KBV1</accession>
<feature type="region of interest" description="Disordered" evidence="1">
    <location>
        <begin position="16"/>
        <end position="41"/>
    </location>
</feature>
<dbReference type="Proteomes" id="UP001063698">
    <property type="component" value="Chromosome"/>
</dbReference>
<evidence type="ECO:0000313" key="3">
    <source>
        <dbReference type="Proteomes" id="UP001063698"/>
    </source>
</evidence>
<keyword evidence="3" id="KW-1185">Reference proteome</keyword>
<dbReference type="AlphaFoldDB" id="A0A977KBV1"/>
<proteinExistence type="predicted"/>
<dbReference type="EMBL" id="CP006868">
    <property type="protein sequence ID" value="UXD22258.1"/>
    <property type="molecule type" value="Genomic_DNA"/>
</dbReference>
<gene>
    <name evidence="2" type="ORF">IPA_02985</name>
</gene>
<reference evidence="2" key="1">
    <citation type="submission" date="2013-11" db="EMBL/GenBank/DDBJ databases">
        <title>Comparative genomics of Ignicoccus.</title>
        <authorList>
            <person name="Podar M."/>
        </authorList>
    </citation>
    <scope>NUCLEOTIDE SEQUENCE</scope>
    <source>
        <strain evidence="2">DSM 13166</strain>
    </source>
</reference>
<evidence type="ECO:0000256" key="1">
    <source>
        <dbReference type="SAM" id="MobiDB-lite"/>
    </source>
</evidence>